<reference evidence="5 6" key="1">
    <citation type="submission" date="2018-11" db="EMBL/GenBank/DDBJ databases">
        <title>Genome sequence of Apiotrichum porosum DSM 27194.</title>
        <authorList>
            <person name="Aliyu H."/>
            <person name="Gorte O."/>
            <person name="Ochsenreither K."/>
        </authorList>
    </citation>
    <scope>NUCLEOTIDE SEQUENCE [LARGE SCALE GENOMIC DNA]</scope>
    <source>
        <strain evidence="5 6">DSM 27194</strain>
    </source>
</reference>
<comment type="similarity">
    <text evidence="1">Belongs to the NmrA-type oxidoreductase family.</text>
</comment>
<dbReference type="Gene3D" id="3.40.50.720">
    <property type="entry name" value="NAD(P)-binding Rossmann-like Domain"/>
    <property type="match status" value="1"/>
</dbReference>
<proteinExistence type="inferred from homology"/>
<keyword evidence="2" id="KW-0521">NADP</keyword>
<evidence type="ECO:0000256" key="3">
    <source>
        <dbReference type="ARBA" id="ARBA00023002"/>
    </source>
</evidence>
<organism evidence="5 6">
    <name type="scientific">Apiotrichum porosum</name>
    <dbReference type="NCBI Taxonomy" id="105984"/>
    <lineage>
        <taxon>Eukaryota</taxon>
        <taxon>Fungi</taxon>
        <taxon>Dikarya</taxon>
        <taxon>Basidiomycota</taxon>
        <taxon>Agaricomycotina</taxon>
        <taxon>Tremellomycetes</taxon>
        <taxon>Trichosporonales</taxon>
        <taxon>Trichosporonaceae</taxon>
        <taxon>Apiotrichum</taxon>
    </lineage>
</organism>
<gene>
    <name evidence="5" type="ORF">EHS24_007986</name>
</gene>
<dbReference type="PANTHER" id="PTHR42748:SF30">
    <property type="entry name" value="NMRA-LIKE DOMAIN-CONTAINING PROTEIN"/>
    <property type="match status" value="1"/>
</dbReference>
<dbReference type="CDD" id="cd05251">
    <property type="entry name" value="NmrA_like_SDR_a"/>
    <property type="match status" value="1"/>
</dbReference>
<sequence length="308" mass="34173">MFGLGPKKVVVFGVTGEQGGSVARALLADTPGTWEVWGVVRDSTSKKAQDMAVRGVLLTTGDLEDPHSYEDALKGAYAVFLNANFWQWYNGSNPTEAKEHEVRQNIGAADACQRQGVEHIVFSTLPSFEPNFDIPHCESKQVVVNYLNDMGYKWIGVQASWYYSNVLLFPRKTVGDEIVVSFPMPDNAPMVGFAVEQIGLWVRYALNNTQKYTGKVIECKGEANTPKVMAEKLSAHTGKKIVTDGLTRDKFMSEEYRKSLPEELYLNYLAILDGGINPDCSASRALVPEDYDFAEWIAHTPAVKATFV</sequence>
<name>A0A427XSH7_9TREE</name>
<dbReference type="STRING" id="105984.A0A427XSH7"/>
<evidence type="ECO:0000313" key="6">
    <source>
        <dbReference type="Proteomes" id="UP000279236"/>
    </source>
</evidence>
<evidence type="ECO:0000256" key="2">
    <source>
        <dbReference type="ARBA" id="ARBA00022857"/>
    </source>
</evidence>
<feature type="domain" description="NmrA-like" evidence="4">
    <location>
        <begin position="7"/>
        <end position="260"/>
    </location>
</feature>
<dbReference type="InterPro" id="IPR036291">
    <property type="entry name" value="NAD(P)-bd_dom_sf"/>
</dbReference>
<dbReference type="AlphaFoldDB" id="A0A427XSH7"/>
<dbReference type="Proteomes" id="UP000279236">
    <property type="component" value="Unassembled WGS sequence"/>
</dbReference>
<dbReference type="PANTHER" id="PTHR42748">
    <property type="entry name" value="NITROGEN METABOLITE REPRESSION PROTEIN NMRA FAMILY MEMBER"/>
    <property type="match status" value="1"/>
</dbReference>
<keyword evidence="3" id="KW-0560">Oxidoreductase</keyword>
<dbReference type="RefSeq" id="XP_028476249.1">
    <property type="nucleotide sequence ID" value="XM_028623316.1"/>
</dbReference>
<evidence type="ECO:0000313" key="5">
    <source>
        <dbReference type="EMBL" id="RSH81794.1"/>
    </source>
</evidence>
<evidence type="ECO:0000256" key="1">
    <source>
        <dbReference type="ARBA" id="ARBA00006328"/>
    </source>
</evidence>
<keyword evidence="6" id="KW-1185">Reference proteome</keyword>
<dbReference type="InterPro" id="IPR008030">
    <property type="entry name" value="NmrA-like"/>
</dbReference>
<dbReference type="InterPro" id="IPR051164">
    <property type="entry name" value="NmrA-like_oxidored"/>
</dbReference>
<dbReference type="Pfam" id="PF05368">
    <property type="entry name" value="NmrA"/>
    <property type="match status" value="1"/>
</dbReference>
<evidence type="ECO:0000259" key="4">
    <source>
        <dbReference type="Pfam" id="PF05368"/>
    </source>
</evidence>
<dbReference type="GO" id="GO:0016491">
    <property type="term" value="F:oxidoreductase activity"/>
    <property type="evidence" value="ECO:0007669"/>
    <property type="project" value="UniProtKB-KW"/>
</dbReference>
<dbReference type="EMBL" id="RSCE01000006">
    <property type="protein sequence ID" value="RSH81794.1"/>
    <property type="molecule type" value="Genomic_DNA"/>
</dbReference>
<comment type="caution">
    <text evidence="5">The sequence shown here is derived from an EMBL/GenBank/DDBJ whole genome shotgun (WGS) entry which is preliminary data.</text>
</comment>
<dbReference type="Gene3D" id="3.90.25.10">
    <property type="entry name" value="UDP-galactose 4-epimerase, domain 1"/>
    <property type="match status" value="1"/>
</dbReference>
<dbReference type="OrthoDB" id="300709at2759"/>
<protein>
    <recommendedName>
        <fullName evidence="4">NmrA-like domain-containing protein</fullName>
    </recommendedName>
</protein>
<dbReference type="SUPFAM" id="SSF51735">
    <property type="entry name" value="NAD(P)-binding Rossmann-fold domains"/>
    <property type="match status" value="1"/>
</dbReference>
<dbReference type="GO" id="GO:0005634">
    <property type="term" value="C:nucleus"/>
    <property type="evidence" value="ECO:0007669"/>
    <property type="project" value="TreeGrafter"/>
</dbReference>
<dbReference type="GeneID" id="39592529"/>
<accession>A0A427XSH7</accession>